<evidence type="ECO:0000313" key="1">
    <source>
        <dbReference type="EMBL" id="OJD10970.1"/>
    </source>
</evidence>
<evidence type="ECO:0008006" key="3">
    <source>
        <dbReference type="Google" id="ProtNLM"/>
    </source>
</evidence>
<gene>
    <name evidence="1" type="ORF">AJ78_08160</name>
</gene>
<keyword evidence="2" id="KW-1185">Reference proteome</keyword>
<dbReference type="InterPro" id="IPR011009">
    <property type="entry name" value="Kinase-like_dom_sf"/>
</dbReference>
<proteinExistence type="predicted"/>
<comment type="caution">
    <text evidence="1">The sequence shown here is derived from an EMBL/GenBank/DDBJ whole genome shotgun (WGS) entry which is preliminary data.</text>
</comment>
<sequence length="171" mass="18988">MNSTFKASMGHTSAHTMAPAQCNLRDPSYSRLFPLDVARPLAAGLTLAVGVRAFAKAIFMVVYHSKPYIISQAEFYFIKYTKNLRQSLSPNVMGNVFLRILPGGDTRLPRDFGKATPASASKYGKDCHSPLAIMPPEARFEPQNPLSYTADIWTLAVTIWEIIGMKTIFEQ</sequence>
<protein>
    <recommendedName>
        <fullName evidence="3">Protein kinase domain-containing protein</fullName>
    </recommendedName>
</protein>
<dbReference type="Gene3D" id="1.10.510.10">
    <property type="entry name" value="Transferase(Phosphotransferase) domain 1"/>
    <property type="match status" value="1"/>
</dbReference>
<organism evidence="1 2">
    <name type="scientific">Emergomyces pasteurianus Ep9510</name>
    <dbReference type="NCBI Taxonomy" id="1447872"/>
    <lineage>
        <taxon>Eukaryota</taxon>
        <taxon>Fungi</taxon>
        <taxon>Dikarya</taxon>
        <taxon>Ascomycota</taxon>
        <taxon>Pezizomycotina</taxon>
        <taxon>Eurotiomycetes</taxon>
        <taxon>Eurotiomycetidae</taxon>
        <taxon>Onygenales</taxon>
        <taxon>Ajellomycetaceae</taxon>
        <taxon>Emergomyces</taxon>
    </lineage>
</organism>
<dbReference type="AlphaFoldDB" id="A0A1J9P528"/>
<dbReference type="Proteomes" id="UP000182235">
    <property type="component" value="Unassembled WGS sequence"/>
</dbReference>
<name>A0A1J9P528_9EURO</name>
<accession>A0A1J9P528</accession>
<dbReference type="VEuPathDB" id="FungiDB:AJ78_08160"/>
<dbReference type="OrthoDB" id="5979581at2759"/>
<reference evidence="1 2" key="1">
    <citation type="submission" date="2015-07" db="EMBL/GenBank/DDBJ databases">
        <title>Emmonsia species relationships and genome sequence.</title>
        <authorList>
            <consortium name="The Broad Institute Genomics Platform"/>
            <person name="Cuomo C.A."/>
            <person name="Munoz J.F."/>
            <person name="Imamovic A."/>
            <person name="Priest M.E."/>
            <person name="Young S."/>
            <person name="Clay O.K."/>
            <person name="McEwen J.G."/>
        </authorList>
    </citation>
    <scope>NUCLEOTIDE SEQUENCE [LARGE SCALE GENOMIC DNA]</scope>
    <source>
        <strain evidence="1 2">UAMH 9510</strain>
    </source>
</reference>
<evidence type="ECO:0000313" key="2">
    <source>
        <dbReference type="Proteomes" id="UP000182235"/>
    </source>
</evidence>
<dbReference type="SUPFAM" id="SSF56112">
    <property type="entry name" value="Protein kinase-like (PK-like)"/>
    <property type="match status" value="1"/>
</dbReference>
<dbReference type="EMBL" id="LGRN01000645">
    <property type="protein sequence ID" value="OJD10970.1"/>
    <property type="molecule type" value="Genomic_DNA"/>
</dbReference>